<keyword evidence="9" id="KW-1185">Reference proteome</keyword>
<dbReference type="Proteomes" id="UP000054144">
    <property type="component" value="Unassembled WGS sequence"/>
</dbReference>
<dbReference type="GO" id="GO:0016020">
    <property type="term" value="C:membrane"/>
    <property type="evidence" value="ECO:0007669"/>
    <property type="project" value="UniProtKB-SubCell"/>
</dbReference>
<dbReference type="PANTHER" id="PTHR43066:SF21">
    <property type="entry name" value="UBIQUITIN-ASSOCIATED DOMAIN-CONTAINING PROTEIN 2"/>
    <property type="match status" value="1"/>
</dbReference>
<evidence type="ECO:0000313" key="8">
    <source>
        <dbReference type="EMBL" id="KIY50197.1"/>
    </source>
</evidence>
<feature type="domain" description="CUE" evidence="7">
    <location>
        <begin position="299"/>
        <end position="340"/>
    </location>
</feature>
<dbReference type="SMART" id="SM00546">
    <property type="entry name" value="CUE"/>
    <property type="match status" value="1"/>
</dbReference>
<evidence type="ECO:0000256" key="1">
    <source>
        <dbReference type="ARBA" id="ARBA00004141"/>
    </source>
</evidence>
<proteinExistence type="predicted"/>
<evidence type="ECO:0000256" key="4">
    <source>
        <dbReference type="ARBA" id="ARBA00023136"/>
    </source>
</evidence>
<dbReference type="CDD" id="cd14279">
    <property type="entry name" value="CUE"/>
    <property type="match status" value="1"/>
</dbReference>
<accession>A0A0D7AFL4</accession>
<dbReference type="GO" id="GO:0004252">
    <property type="term" value="F:serine-type endopeptidase activity"/>
    <property type="evidence" value="ECO:0007669"/>
    <property type="project" value="InterPro"/>
</dbReference>
<evidence type="ECO:0000256" key="6">
    <source>
        <dbReference type="SAM" id="Phobius"/>
    </source>
</evidence>
<gene>
    <name evidence="8" type="ORF">FISHEDRAFT_57542</name>
</gene>
<keyword evidence="3 6" id="KW-1133">Transmembrane helix</keyword>
<comment type="subcellular location">
    <subcellularLocation>
        <location evidence="1">Membrane</location>
        <topology evidence="1">Multi-pass membrane protein</topology>
    </subcellularLocation>
</comment>
<dbReference type="InterPro" id="IPR009060">
    <property type="entry name" value="UBA-like_sf"/>
</dbReference>
<evidence type="ECO:0000256" key="5">
    <source>
        <dbReference type="SAM" id="MobiDB-lite"/>
    </source>
</evidence>
<feature type="transmembrane region" description="Helical" evidence="6">
    <location>
        <begin position="76"/>
        <end position="99"/>
    </location>
</feature>
<evidence type="ECO:0000256" key="2">
    <source>
        <dbReference type="ARBA" id="ARBA00022692"/>
    </source>
</evidence>
<dbReference type="InterPro" id="IPR035952">
    <property type="entry name" value="Rhomboid-like_sf"/>
</dbReference>
<dbReference type="SUPFAM" id="SSF144091">
    <property type="entry name" value="Rhomboid-like"/>
    <property type="match status" value="1"/>
</dbReference>
<evidence type="ECO:0000256" key="3">
    <source>
        <dbReference type="ARBA" id="ARBA00022989"/>
    </source>
</evidence>
<dbReference type="Pfam" id="PF02845">
    <property type="entry name" value="CUE"/>
    <property type="match status" value="1"/>
</dbReference>
<feature type="transmembrane region" description="Helical" evidence="6">
    <location>
        <begin position="111"/>
        <end position="133"/>
    </location>
</feature>
<keyword evidence="2 6" id="KW-0812">Transmembrane</keyword>
<protein>
    <recommendedName>
        <fullName evidence="7">CUE domain-containing protein</fullName>
    </recommendedName>
</protein>
<dbReference type="InterPro" id="IPR003892">
    <property type="entry name" value="CUE"/>
</dbReference>
<evidence type="ECO:0000259" key="7">
    <source>
        <dbReference type="PROSITE" id="PS51140"/>
    </source>
</evidence>
<dbReference type="GO" id="GO:0043130">
    <property type="term" value="F:ubiquitin binding"/>
    <property type="evidence" value="ECO:0007669"/>
    <property type="project" value="InterPro"/>
</dbReference>
<reference evidence="8 9" key="1">
    <citation type="journal article" date="2015" name="Fungal Genet. Biol.">
        <title>Evolution of novel wood decay mechanisms in Agaricales revealed by the genome sequences of Fistulina hepatica and Cylindrobasidium torrendii.</title>
        <authorList>
            <person name="Floudas D."/>
            <person name="Held B.W."/>
            <person name="Riley R."/>
            <person name="Nagy L.G."/>
            <person name="Koehler G."/>
            <person name="Ransdell A.S."/>
            <person name="Younus H."/>
            <person name="Chow J."/>
            <person name="Chiniquy J."/>
            <person name="Lipzen A."/>
            <person name="Tritt A."/>
            <person name="Sun H."/>
            <person name="Haridas S."/>
            <person name="LaButti K."/>
            <person name="Ohm R.A."/>
            <person name="Kues U."/>
            <person name="Blanchette R.A."/>
            <person name="Grigoriev I.V."/>
            <person name="Minto R.E."/>
            <person name="Hibbett D.S."/>
        </authorList>
    </citation>
    <scope>NUCLEOTIDE SEQUENCE [LARGE SCALE GENOMIC DNA]</scope>
    <source>
        <strain evidence="8 9">ATCC 64428</strain>
    </source>
</reference>
<dbReference type="PROSITE" id="PS51140">
    <property type="entry name" value="CUE"/>
    <property type="match status" value="1"/>
</dbReference>
<evidence type="ECO:0000313" key="9">
    <source>
        <dbReference type="Proteomes" id="UP000054144"/>
    </source>
</evidence>
<sequence>MAGSALTSIIVGVFDLKPYVHLQMVPHISVQHQYWRLFAHHFAFSNSSDLLVCEVLLFNTAIHVERQFGSVKFASFAAIVLVLSSLLEFVALLAFHMLGLTGEYQLGVRQAIGGFNVILGGPTTLVFAILYQYSRIVPAMYKFRIFGAPLNNKSFMYMLALQLAFSRTPGSLLPAVIGLSVGQLYRSDLTNLKHYRLPPRLVGLGKRLRPLVGSLRAPRRALHVIPEDTNNSRMAGEIPRADLTTARTQRPSGRASGDTNHAEDATGFGAEGRAAVMREWVQELASGAPTASAAGVRIPAESEVAQLTSMFPDLDRAVIVAALQRSSNIEGAVETLLNAS</sequence>
<dbReference type="AlphaFoldDB" id="A0A0D7AFL4"/>
<organism evidence="8 9">
    <name type="scientific">Fistulina hepatica ATCC 64428</name>
    <dbReference type="NCBI Taxonomy" id="1128425"/>
    <lineage>
        <taxon>Eukaryota</taxon>
        <taxon>Fungi</taxon>
        <taxon>Dikarya</taxon>
        <taxon>Basidiomycota</taxon>
        <taxon>Agaricomycotina</taxon>
        <taxon>Agaricomycetes</taxon>
        <taxon>Agaricomycetidae</taxon>
        <taxon>Agaricales</taxon>
        <taxon>Fistulinaceae</taxon>
        <taxon>Fistulina</taxon>
    </lineage>
</organism>
<name>A0A0D7AFL4_9AGAR</name>
<dbReference type="EMBL" id="KN881676">
    <property type="protein sequence ID" value="KIY50197.1"/>
    <property type="molecule type" value="Genomic_DNA"/>
</dbReference>
<dbReference type="Gene3D" id="1.10.8.10">
    <property type="entry name" value="DNA helicase RuvA subunit, C-terminal domain"/>
    <property type="match status" value="1"/>
</dbReference>
<dbReference type="SUPFAM" id="SSF46934">
    <property type="entry name" value="UBA-like"/>
    <property type="match status" value="1"/>
</dbReference>
<dbReference type="OrthoDB" id="272778at2759"/>
<dbReference type="PANTHER" id="PTHR43066">
    <property type="entry name" value="RHOMBOID-RELATED PROTEIN"/>
    <property type="match status" value="1"/>
</dbReference>
<keyword evidence="4 6" id="KW-0472">Membrane</keyword>
<feature type="region of interest" description="Disordered" evidence="5">
    <location>
        <begin position="244"/>
        <end position="266"/>
    </location>
</feature>